<dbReference type="Pfam" id="PF05425">
    <property type="entry name" value="CopD"/>
    <property type="match status" value="1"/>
</dbReference>
<dbReference type="RefSeq" id="WP_102654091.1">
    <property type="nucleotide sequence ID" value="NZ_PNRF01000028.1"/>
</dbReference>
<keyword evidence="4 6" id="KW-1133">Transmembrane helix</keyword>
<keyword evidence="5 6" id="KW-0472">Membrane</keyword>
<evidence type="ECO:0000256" key="3">
    <source>
        <dbReference type="ARBA" id="ARBA00022692"/>
    </source>
</evidence>
<evidence type="ECO:0000256" key="2">
    <source>
        <dbReference type="ARBA" id="ARBA00022475"/>
    </source>
</evidence>
<dbReference type="AlphaFoldDB" id="A0A2N7U1Y5"/>
<evidence type="ECO:0000313" key="9">
    <source>
        <dbReference type="Proteomes" id="UP000235803"/>
    </source>
</evidence>
<feature type="transmembrane region" description="Helical" evidence="6">
    <location>
        <begin position="197"/>
        <end position="217"/>
    </location>
</feature>
<evidence type="ECO:0000256" key="5">
    <source>
        <dbReference type="ARBA" id="ARBA00023136"/>
    </source>
</evidence>
<comment type="subcellular location">
    <subcellularLocation>
        <location evidence="6">Cell inner membrane</location>
        <topology evidence="6">Multi-pass membrane protein</topology>
    </subcellularLocation>
    <subcellularLocation>
        <location evidence="1">Cell membrane</location>
        <topology evidence="1">Multi-pass membrane protein</topology>
    </subcellularLocation>
</comment>
<keyword evidence="2 6" id="KW-1003">Cell membrane</keyword>
<sequence length="298" mass="31288">MNGIALAGLDPWTAGRVLSLAGFYGAALLAVGGVLFRFAFPSLPQRETTVLKRSILLAVWAGIGMLLLLWLLQAAYLGGGNWAAARNPLLLGIAGDGAQGDRLRLAVVGLLLLQANLMEGRFRPLRHGLSMMGIGLVLLAFAQVGHTRGDPRLGGLLVVHLTMAAFWAAALMPLYRLAGRRPGDDSSSRLLAQFGRFGLALVPLLLIAGGCLAAWLLGGRLSALLYTPYGQLLSIKLTLVALLLLLGATNRWWLVPAAVRGAPNASRRLRGSIAAEGLLMALIILVAAGLLTTTSPVG</sequence>
<dbReference type="OrthoDB" id="5782483at2"/>
<dbReference type="InterPro" id="IPR008457">
    <property type="entry name" value="Cu-R_CopD_dom"/>
</dbReference>
<keyword evidence="9" id="KW-1185">Reference proteome</keyword>
<evidence type="ECO:0000256" key="1">
    <source>
        <dbReference type="ARBA" id="ARBA00004651"/>
    </source>
</evidence>
<accession>A0A2N7U1Y5</accession>
<protein>
    <recommendedName>
        <fullName evidence="6">Copper resistance protein D</fullName>
    </recommendedName>
</protein>
<feature type="transmembrane region" description="Helical" evidence="6">
    <location>
        <begin position="125"/>
        <end position="144"/>
    </location>
</feature>
<name>A0A2N7U1Y5_9GAMM</name>
<dbReference type="PANTHER" id="PTHR34820">
    <property type="entry name" value="INNER MEMBRANE PROTEIN YEBZ"/>
    <property type="match status" value="1"/>
</dbReference>
<evidence type="ECO:0000256" key="4">
    <source>
        <dbReference type="ARBA" id="ARBA00022989"/>
    </source>
</evidence>
<dbReference type="PANTHER" id="PTHR34820:SF4">
    <property type="entry name" value="INNER MEMBRANE PROTEIN YEBZ"/>
    <property type="match status" value="1"/>
</dbReference>
<feature type="domain" description="Copper resistance protein D" evidence="7">
    <location>
        <begin position="189"/>
        <end position="290"/>
    </location>
</feature>
<evidence type="ECO:0000256" key="6">
    <source>
        <dbReference type="RuleBase" id="RU369037"/>
    </source>
</evidence>
<comment type="function">
    <text evidence="6">Involved in copper resistance.</text>
</comment>
<feature type="transmembrane region" description="Helical" evidence="6">
    <location>
        <begin position="20"/>
        <end position="43"/>
    </location>
</feature>
<dbReference type="Proteomes" id="UP000235803">
    <property type="component" value="Unassembled WGS sequence"/>
</dbReference>
<comment type="caution">
    <text evidence="8">The sequence shown here is derived from an EMBL/GenBank/DDBJ whole genome shotgun (WGS) entry which is preliminary data.</text>
</comment>
<reference evidence="8 9" key="1">
    <citation type="submission" date="2018-01" db="EMBL/GenBank/DDBJ databases">
        <title>Halomonas endophytica sp. nov., isolated from storage liquid in the stems of Populus euphratica.</title>
        <authorList>
            <person name="Chen C."/>
        </authorList>
    </citation>
    <scope>NUCLEOTIDE SEQUENCE [LARGE SCALE GENOMIC DNA]</scope>
    <source>
        <strain evidence="8 9">MC28</strain>
    </source>
</reference>
<dbReference type="EMBL" id="PNRF01000028">
    <property type="protein sequence ID" value="PMR74454.1"/>
    <property type="molecule type" value="Genomic_DNA"/>
</dbReference>
<comment type="similarity">
    <text evidence="6">Belongs to the CopD family.</text>
</comment>
<comment type="caution">
    <text evidence="6">Lacks conserved residue(s) required for the propagation of feature annotation.</text>
</comment>
<feature type="transmembrane region" description="Helical" evidence="6">
    <location>
        <begin position="55"/>
        <end position="77"/>
    </location>
</feature>
<evidence type="ECO:0000259" key="7">
    <source>
        <dbReference type="Pfam" id="PF05425"/>
    </source>
</evidence>
<organism evidence="8 9">
    <name type="scientific">Billgrantia endophytica</name>
    <dbReference type="NCBI Taxonomy" id="2033802"/>
    <lineage>
        <taxon>Bacteria</taxon>
        <taxon>Pseudomonadati</taxon>
        <taxon>Pseudomonadota</taxon>
        <taxon>Gammaproteobacteria</taxon>
        <taxon>Oceanospirillales</taxon>
        <taxon>Halomonadaceae</taxon>
        <taxon>Billgrantia</taxon>
    </lineage>
</organism>
<dbReference type="GO" id="GO:0046688">
    <property type="term" value="P:response to copper ion"/>
    <property type="evidence" value="ECO:0007669"/>
    <property type="project" value="UniProtKB-UniRule"/>
</dbReference>
<keyword evidence="3 6" id="KW-0812">Transmembrane</keyword>
<evidence type="ECO:0000313" key="8">
    <source>
        <dbReference type="EMBL" id="PMR74454.1"/>
    </source>
</evidence>
<keyword evidence="6" id="KW-0997">Cell inner membrane</keyword>
<dbReference type="InterPro" id="IPR032694">
    <property type="entry name" value="CopC/D"/>
</dbReference>
<dbReference type="GO" id="GO:0006825">
    <property type="term" value="P:copper ion transport"/>
    <property type="evidence" value="ECO:0007669"/>
    <property type="project" value="InterPro"/>
</dbReference>
<feature type="transmembrane region" description="Helical" evidence="6">
    <location>
        <begin position="269"/>
        <end position="291"/>
    </location>
</feature>
<feature type="transmembrane region" description="Helical" evidence="6">
    <location>
        <begin position="229"/>
        <end position="248"/>
    </location>
</feature>
<proteinExistence type="inferred from homology"/>
<feature type="transmembrane region" description="Helical" evidence="6">
    <location>
        <begin position="156"/>
        <end position="177"/>
    </location>
</feature>
<keyword evidence="6" id="KW-0186">Copper</keyword>
<dbReference type="GO" id="GO:0005886">
    <property type="term" value="C:plasma membrane"/>
    <property type="evidence" value="ECO:0007669"/>
    <property type="project" value="UniProtKB-SubCell"/>
</dbReference>
<gene>
    <name evidence="8" type="ORF">C1H69_14510</name>
</gene>